<accession>A0AAV6PSQ1</accession>
<evidence type="ECO:0000313" key="2">
    <source>
        <dbReference type="Proteomes" id="UP000693946"/>
    </source>
</evidence>
<dbReference type="AlphaFoldDB" id="A0AAV6PSQ1"/>
<proteinExistence type="predicted"/>
<reference evidence="1 2" key="1">
    <citation type="journal article" date="2021" name="Sci. Rep.">
        <title>Chromosome anchoring in Senegalese sole (Solea senegalensis) reveals sex-associated markers and genome rearrangements in flatfish.</title>
        <authorList>
            <person name="Guerrero-Cozar I."/>
            <person name="Gomez-Garrido J."/>
            <person name="Berbel C."/>
            <person name="Martinez-Blanch J.F."/>
            <person name="Alioto T."/>
            <person name="Claros M.G."/>
            <person name="Gagnaire P.A."/>
            <person name="Manchado M."/>
        </authorList>
    </citation>
    <scope>NUCLEOTIDE SEQUENCE [LARGE SCALE GENOMIC DNA]</scope>
    <source>
        <strain evidence="1">Sse05_10M</strain>
    </source>
</reference>
<name>A0AAV6PSQ1_SOLSE</name>
<dbReference type="EMBL" id="JAGKHQ010000021">
    <property type="protein sequence ID" value="KAG7474385.1"/>
    <property type="molecule type" value="Genomic_DNA"/>
</dbReference>
<gene>
    <name evidence="1" type="ORF">JOB18_007729</name>
</gene>
<organism evidence="1 2">
    <name type="scientific">Solea senegalensis</name>
    <name type="common">Senegalese sole</name>
    <dbReference type="NCBI Taxonomy" id="28829"/>
    <lineage>
        <taxon>Eukaryota</taxon>
        <taxon>Metazoa</taxon>
        <taxon>Chordata</taxon>
        <taxon>Craniata</taxon>
        <taxon>Vertebrata</taxon>
        <taxon>Euteleostomi</taxon>
        <taxon>Actinopterygii</taxon>
        <taxon>Neopterygii</taxon>
        <taxon>Teleostei</taxon>
        <taxon>Neoteleostei</taxon>
        <taxon>Acanthomorphata</taxon>
        <taxon>Carangaria</taxon>
        <taxon>Pleuronectiformes</taxon>
        <taxon>Pleuronectoidei</taxon>
        <taxon>Soleidae</taxon>
        <taxon>Solea</taxon>
    </lineage>
</organism>
<protein>
    <submittedName>
        <fullName evidence="1">Uncharacterized protein</fullName>
    </submittedName>
</protein>
<dbReference type="Proteomes" id="UP000693946">
    <property type="component" value="Linkage Group LG9"/>
</dbReference>
<sequence>MAEKKKKVAEKLAIRHLSSSFHFQSITVDTVDSTFEKRRGDSRRRLTVGYIQYEAELWMHLTQTNRRRRDYKTT</sequence>
<keyword evidence="2" id="KW-1185">Reference proteome</keyword>
<evidence type="ECO:0000313" key="1">
    <source>
        <dbReference type="EMBL" id="KAG7474385.1"/>
    </source>
</evidence>
<comment type="caution">
    <text evidence="1">The sequence shown here is derived from an EMBL/GenBank/DDBJ whole genome shotgun (WGS) entry which is preliminary data.</text>
</comment>